<sequence length="1274" mass="134848">MPTSLHHRLRMARRGIGYAVAIVLVCMALALGVATQVLPLAERHPERIAAWLSERAGRPVAFDHVETSWTRRGPLLRLDGLRIGEGEGVRIGQAEVLVSMYAGLLPGHSFTELRLRGLSLTLQRADDGTWSVRGLPGQQTGGDPLGSLEGLGELQVIDGRLAIVAPSLGWKVQLPHIDLRLRVDGDHVRAGTRIRARDGGEPINVAVDFDRKRGDGRAYLRAEPANLADWSPLLRYAGTRIDAGQGRVEAWVDLHRHRVIMATNRLQLRQVALSGEAPSAGAARPQVRFEQVEGLLRWRLRAGGWRLDAPTLRVGTRAQPQKLDGLLLAGGNEYAVQARQLEAAPLLSVLALSDRLDPGLRHWLARARPDLRVSKLALFGRRGGRMRAQGHLDGVRFAAAGHAPGLDGLAGDFTGDAEGFALTLDRHARARFDWPSGFGVVHDLKLDGRIAGWREGAGWRVGTPALRVDGGDYTANVRGGLWFQNDGTRPWIDLAADLGPAPVPVAKKFWVRYQMSKAAVGWLDSALQGGTVLDGHAIASGDLDDWPFKHENGRFEATGHIVGGLIKFSPEWPAVDRLDADVAFIANGFSLQGRGALAGVEIGKFEAGIADFAESNLVVKADGASGADKLLAMLRQSPLQKEHGETLANLGASGPARASFDLLQPLRRENAAAKRMHGKVELQGVKLTDKRFNLAFDDVRGTADYDDHGFTAEKLAVVHDGLPGTLSLRAGGGVRDPNQVFEAEMAANMAAGALLDRAPELAWLKPYVEGRSQWAVGVAIPKGSGANAAPTRLRLRSDLVGTALKLPAPLDKPAAQALATTINAPLPLGSGMVDVAFGKLVALRARSSGNQTGVRVALGSDSVDGAPPASGLVVGGRTATLDAIDWIALTSRDDGGEDKLPLRRIDVTADHLRLLGSDFPATRMQLAPAGGAVAVTLEGNALAGAVMVPKAKGAAIAGRLSRFHWRAIARPAGTAAPGAAPAASPTDDFDPASIPPLTLDVDDLRFADAKLGAAKLRTQPVAGGLRIDQLQLRAPKQKIDIVGDWLGRGVAARTRLNASVDSQDFGGLLDDLGMKGRIRGGDGQVKLDAAWAGSPAGFALANVQGGMKASIHNGQLLEVDPGAGRVLGLLSIAQLPRRLMFDFRDFFNKGFGFNRIEGNVAIGSGVAHTDDMLIDGPAAEIKIRGNTDLRAQQFDQTIDVRPKSGNLLTVVGAVAGGPIGAAVGAAANAVLGKPLGGVGAKTYRVTGPWKEPKVEVITREQSRADNARSGDGAP</sequence>
<feature type="domain" description="YhdP central" evidence="2">
    <location>
        <begin position="10"/>
        <end position="1254"/>
    </location>
</feature>
<dbReference type="NCBIfam" id="TIGR02099">
    <property type="entry name" value="YhdP family protein"/>
    <property type="match status" value="1"/>
</dbReference>
<protein>
    <submittedName>
        <fullName evidence="3">TIGR02099 family protein</fullName>
    </submittedName>
</protein>
<accession>A0A940X473</accession>
<evidence type="ECO:0000313" key="4">
    <source>
        <dbReference type="Proteomes" id="UP000673447"/>
    </source>
</evidence>
<keyword evidence="1" id="KW-1133">Transmembrane helix</keyword>
<evidence type="ECO:0000259" key="2">
    <source>
        <dbReference type="Pfam" id="PF13116"/>
    </source>
</evidence>
<dbReference type="InterPro" id="IPR011836">
    <property type="entry name" value="YhdP"/>
</dbReference>
<dbReference type="PANTHER" id="PTHR38690:SF1">
    <property type="entry name" value="PROTEASE"/>
    <property type="match status" value="1"/>
</dbReference>
<evidence type="ECO:0000313" key="3">
    <source>
        <dbReference type="EMBL" id="MBP3984897.1"/>
    </source>
</evidence>
<dbReference type="Pfam" id="PF13116">
    <property type="entry name" value="YhdP"/>
    <property type="match status" value="1"/>
</dbReference>
<dbReference type="AlphaFoldDB" id="A0A940X473"/>
<dbReference type="EMBL" id="JAGKTC010000002">
    <property type="protein sequence ID" value="MBP3984897.1"/>
    <property type="molecule type" value="Genomic_DNA"/>
</dbReference>
<keyword evidence="1" id="KW-0812">Transmembrane</keyword>
<reference evidence="3" key="2">
    <citation type="submission" date="2021-03" db="EMBL/GenBank/DDBJ databases">
        <authorList>
            <person name="Cao W."/>
        </authorList>
    </citation>
    <scope>NUCLEOTIDE SEQUENCE</scope>
    <source>
        <strain evidence="3">110414</strain>
    </source>
</reference>
<comment type="caution">
    <text evidence="3">The sequence shown here is derived from an EMBL/GenBank/DDBJ whole genome shotgun (WGS) entry which is preliminary data.</text>
</comment>
<dbReference type="PANTHER" id="PTHR38690">
    <property type="entry name" value="PROTEASE-RELATED"/>
    <property type="match status" value="1"/>
</dbReference>
<gene>
    <name evidence="3" type="ORF">J5837_10780</name>
</gene>
<organism evidence="3 4">
    <name type="scientific">Pseudoxanthomonas helianthi</name>
    <dbReference type="NCBI Taxonomy" id="1453541"/>
    <lineage>
        <taxon>Bacteria</taxon>
        <taxon>Pseudomonadati</taxon>
        <taxon>Pseudomonadota</taxon>
        <taxon>Gammaproteobacteria</taxon>
        <taxon>Lysobacterales</taxon>
        <taxon>Lysobacteraceae</taxon>
        <taxon>Pseudoxanthomonas</taxon>
    </lineage>
</organism>
<dbReference type="RefSeq" id="WP_210536743.1">
    <property type="nucleotide sequence ID" value="NZ_JAGKTC010000002.1"/>
</dbReference>
<evidence type="ECO:0000256" key="1">
    <source>
        <dbReference type="SAM" id="Phobius"/>
    </source>
</evidence>
<dbReference type="InterPro" id="IPR025263">
    <property type="entry name" value="YhdP_central"/>
</dbReference>
<reference evidence="3" key="1">
    <citation type="journal article" date="2016" name="Int. J. Syst. Evol. Microbiol.">
        <title>Pseudoxanthomonas helianthi sp. nov., isolated from roots of Jerusalem artichoke (Helianthus tuberosus).</title>
        <authorList>
            <person name="Kittiwongwattana C."/>
            <person name="Thawai C."/>
        </authorList>
    </citation>
    <scope>NUCLEOTIDE SEQUENCE</scope>
    <source>
        <strain evidence="3">110414</strain>
    </source>
</reference>
<dbReference type="Proteomes" id="UP000673447">
    <property type="component" value="Unassembled WGS sequence"/>
</dbReference>
<keyword evidence="1" id="KW-0472">Membrane</keyword>
<keyword evidence="4" id="KW-1185">Reference proteome</keyword>
<proteinExistence type="predicted"/>
<name>A0A940X473_9GAMM</name>
<feature type="transmembrane region" description="Helical" evidence="1">
    <location>
        <begin position="16"/>
        <end position="38"/>
    </location>
</feature>